<dbReference type="Proteomes" id="UP000594943">
    <property type="component" value="Chromosome 1"/>
</dbReference>
<reference evidence="1 2" key="1">
    <citation type="submission" date="2020-12" db="EMBL/GenBank/DDBJ databases">
        <title>FDA dAtabase for Regulatory Grade micrObial Sequences (FDA-ARGOS): Supporting development and validation of Infectious Disease Dx tests.</title>
        <authorList>
            <person name="Nelson B."/>
            <person name="Plummer A."/>
            <person name="Tallon L."/>
            <person name="Sadzewicz L."/>
            <person name="Zhao X."/>
            <person name="Boylan J."/>
            <person name="Ott S."/>
            <person name="Bowen H."/>
            <person name="Vavikolanu K."/>
            <person name="Mehta A."/>
            <person name="Aluvathingal J."/>
            <person name="Nadendla S."/>
            <person name="Myers T."/>
            <person name="Yan Y."/>
            <person name="Sichtig H."/>
        </authorList>
    </citation>
    <scope>NUCLEOTIDE SEQUENCE [LARGE SCALE GENOMIC DNA]</scope>
    <source>
        <strain evidence="1 2">FDAARGOS_899</strain>
    </source>
</reference>
<accession>A0A7U4SST2</accession>
<protein>
    <submittedName>
        <fullName evidence="1">Uncharacterized protein</fullName>
    </submittedName>
</protein>
<evidence type="ECO:0000313" key="1">
    <source>
        <dbReference type="EMBL" id="QPS45135.1"/>
    </source>
</evidence>
<dbReference type="RefSeq" id="WP_009916609.1">
    <property type="nucleotide sequence ID" value="NZ_CP013380.1"/>
</dbReference>
<organism evidence="1 2">
    <name type="scientific">Burkholderia humptydooensis</name>
    <dbReference type="NCBI Taxonomy" id="430531"/>
    <lineage>
        <taxon>Bacteria</taxon>
        <taxon>Pseudomonadati</taxon>
        <taxon>Pseudomonadota</taxon>
        <taxon>Betaproteobacteria</taxon>
        <taxon>Burkholderiales</taxon>
        <taxon>Burkholderiaceae</taxon>
        <taxon>Burkholderia</taxon>
        <taxon>pseudomallei group</taxon>
    </lineage>
</organism>
<accession>A0A7T2U3U5</accession>
<gene>
    <name evidence="1" type="ORF">I6G56_08810</name>
</gene>
<evidence type="ECO:0000313" key="2">
    <source>
        <dbReference type="Proteomes" id="UP000594943"/>
    </source>
</evidence>
<proteinExistence type="predicted"/>
<dbReference type="EMBL" id="CP065686">
    <property type="protein sequence ID" value="QPS45135.1"/>
    <property type="molecule type" value="Genomic_DNA"/>
</dbReference>
<sequence>MIRFGKRMVLMDEAVGDGTAVSAGGAGGFDMNADQGPAAGQPVQISLGATSTQHSHDEQKSLELGTQLVNEGNGWVDPSKGVVSYEKTGDAALDMALDFIGKAGYSHSHPAVQAALSGNFDLLSAELAAKGVTGWEQHLALGKSAYEKHSQAEAAKTEEIKKLCIGAAGDEKTWADTLAWASENADAHEKEPINAALAQGGIVAEAVAQFLVGAYRNASGVTIAPQKSAVNPNAASARAGGQGAGPLSPTQYAAEVAKLRASGRQIEGTREYAALQQRRSMYRG</sequence>
<dbReference type="KEGG" id="bhg:I6G56_08810"/>
<name>A0A7U4SST2_9BURK</name>
<dbReference type="AlphaFoldDB" id="A0A7U4SST2"/>